<evidence type="ECO:0000256" key="1">
    <source>
        <dbReference type="SAM" id="MobiDB-lite"/>
    </source>
</evidence>
<evidence type="ECO:0000256" key="2">
    <source>
        <dbReference type="SAM" id="SignalP"/>
    </source>
</evidence>
<keyword evidence="2" id="KW-0732">Signal</keyword>
<feature type="compositionally biased region" description="Polar residues" evidence="1">
    <location>
        <begin position="32"/>
        <end position="45"/>
    </location>
</feature>
<dbReference type="PANTHER" id="PTHR11102">
    <property type="entry name" value="SEL-1-LIKE PROTEIN"/>
    <property type="match status" value="1"/>
</dbReference>
<organism evidence="3 4">
    <name type="scientific">Microvirga lupini</name>
    <dbReference type="NCBI Taxonomy" id="420324"/>
    <lineage>
        <taxon>Bacteria</taxon>
        <taxon>Pseudomonadati</taxon>
        <taxon>Pseudomonadota</taxon>
        <taxon>Alphaproteobacteria</taxon>
        <taxon>Hyphomicrobiales</taxon>
        <taxon>Methylobacteriaceae</taxon>
        <taxon>Microvirga</taxon>
    </lineage>
</organism>
<dbReference type="Gene3D" id="1.25.40.10">
    <property type="entry name" value="Tetratricopeptide repeat domain"/>
    <property type="match status" value="3"/>
</dbReference>
<comment type="caution">
    <text evidence="3">The sequence shown here is derived from an EMBL/GenBank/DDBJ whole genome shotgun (WGS) entry which is preliminary data.</text>
</comment>
<feature type="region of interest" description="Disordered" evidence="1">
    <location>
        <begin position="21"/>
        <end position="45"/>
    </location>
</feature>
<reference evidence="3 4" key="1">
    <citation type="submission" date="2020-08" db="EMBL/GenBank/DDBJ databases">
        <title>The Agave Microbiome: Exploring the role of microbial communities in plant adaptations to desert environments.</title>
        <authorList>
            <person name="Partida-Martinez L.P."/>
        </authorList>
    </citation>
    <scope>NUCLEOTIDE SEQUENCE [LARGE SCALE GENOMIC DNA]</scope>
    <source>
        <strain evidence="3 4">AT3.9</strain>
    </source>
</reference>
<dbReference type="SMART" id="SM00671">
    <property type="entry name" value="SEL1"/>
    <property type="match status" value="6"/>
</dbReference>
<gene>
    <name evidence="3" type="ORF">FHR70_000831</name>
</gene>
<evidence type="ECO:0000313" key="4">
    <source>
        <dbReference type="Proteomes" id="UP000532010"/>
    </source>
</evidence>
<dbReference type="InterPro" id="IPR050767">
    <property type="entry name" value="Sel1_AlgK"/>
</dbReference>
<dbReference type="AlphaFoldDB" id="A0A7W4VJ88"/>
<proteinExistence type="predicted"/>
<feature type="signal peptide" evidence="2">
    <location>
        <begin position="1"/>
        <end position="23"/>
    </location>
</feature>
<accession>A0A7W4VJ88</accession>
<dbReference type="SUPFAM" id="SSF81901">
    <property type="entry name" value="HCP-like"/>
    <property type="match status" value="2"/>
</dbReference>
<dbReference type="GO" id="GO:0036503">
    <property type="term" value="P:ERAD pathway"/>
    <property type="evidence" value="ECO:0007669"/>
    <property type="project" value="TreeGrafter"/>
</dbReference>
<dbReference type="PANTHER" id="PTHR11102:SF147">
    <property type="entry name" value="SEL1L ADAPTOR SUBUNIT OF ERAD E3 UBIQUITIN LIGASE"/>
    <property type="match status" value="1"/>
</dbReference>
<evidence type="ECO:0000313" key="3">
    <source>
        <dbReference type="EMBL" id="MBB3017791.1"/>
    </source>
</evidence>
<dbReference type="RefSeq" id="WP_183447374.1">
    <property type="nucleotide sequence ID" value="NZ_JACHWB010000001.1"/>
</dbReference>
<name>A0A7W4VJ88_9HYPH</name>
<dbReference type="InterPro" id="IPR011990">
    <property type="entry name" value="TPR-like_helical_dom_sf"/>
</dbReference>
<sequence length="449" mass="47489">MMRTTQFVFLSSLLAMTAPATMASPNPGGGSQVRQSQTAVPSAPPTQAQLRAMSTLRLLKLGQKALTEEMDTQDFVTGLDAVKIASARGDREATRLMAKIMARHQIILGSDDRAKLEKRFRYEALRGASSSVLAIANMYDRGDGVPADTKKAAEWYLWAARVGHERAMAHVAYAYGTGRGLERNAATALKWLDGVNEGRQRSTLLEIGWALALGTESTRDMPSALRFFERAAQIKPSAVYQVALDLERGTRGVQDRDAAGQLIRIAAERGDSGAATHLANALSSSGNVEDQRRAVQLYSLAAQDKTNLAAGQSLSRLLALRPSGDLVADIITALDKAAAAGNTEALIGLAHAYSEGIGLDPSPEKAAALLQQAAEAGLPEAKYRLGLMYKTGTGVAADLGKAVELITSARESGYPLAAVALSSMTEPAVTNSVEQAAKPADQASEAVVK</sequence>
<protein>
    <submittedName>
        <fullName evidence="3">TPR repeat protein</fullName>
    </submittedName>
</protein>
<dbReference type="Proteomes" id="UP000532010">
    <property type="component" value="Unassembled WGS sequence"/>
</dbReference>
<keyword evidence="4" id="KW-1185">Reference proteome</keyword>
<dbReference type="Pfam" id="PF08238">
    <property type="entry name" value="Sel1"/>
    <property type="match status" value="7"/>
</dbReference>
<dbReference type="InterPro" id="IPR006597">
    <property type="entry name" value="Sel1-like"/>
</dbReference>
<dbReference type="EMBL" id="JACHWB010000001">
    <property type="protein sequence ID" value="MBB3017791.1"/>
    <property type="molecule type" value="Genomic_DNA"/>
</dbReference>
<feature type="chain" id="PRO_5030724506" evidence="2">
    <location>
        <begin position="24"/>
        <end position="449"/>
    </location>
</feature>